<accession>A0A8K0TA66</accession>
<feature type="chain" id="PRO_5035434216" evidence="1">
    <location>
        <begin position="22"/>
        <end position="114"/>
    </location>
</feature>
<evidence type="ECO:0000313" key="3">
    <source>
        <dbReference type="Proteomes" id="UP000813385"/>
    </source>
</evidence>
<sequence>MKFNFSAAAFALLLGSTATEAAWIRIRAYNGPPRYDNTVHIGNDGRELALGFLLDGCKNNIGGIKTVCIDNIRARAHVDYHSGIKRCFRRTKSTQGDCDPVCWQWDYTQVNCDW</sequence>
<proteinExistence type="predicted"/>
<dbReference type="EMBL" id="JAGPXD010000004">
    <property type="protein sequence ID" value="KAH7357867.1"/>
    <property type="molecule type" value="Genomic_DNA"/>
</dbReference>
<evidence type="ECO:0000313" key="2">
    <source>
        <dbReference type="EMBL" id="KAH7357867.1"/>
    </source>
</evidence>
<reference evidence="2" key="1">
    <citation type="journal article" date="2021" name="Nat. Commun.">
        <title>Genetic determinants of endophytism in the Arabidopsis root mycobiome.</title>
        <authorList>
            <person name="Mesny F."/>
            <person name="Miyauchi S."/>
            <person name="Thiergart T."/>
            <person name="Pickel B."/>
            <person name="Atanasova L."/>
            <person name="Karlsson M."/>
            <person name="Huettel B."/>
            <person name="Barry K.W."/>
            <person name="Haridas S."/>
            <person name="Chen C."/>
            <person name="Bauer D."/>
            <person name="Andreopoulos W."/>
            <person name="Pangilinan J."/>
            <person name="LaButti K."/>
            <person name="Riley R."/>
            <person name="Lipzen A."/>
            <person name="Clum A."/>
            <person name="Drula E."/>
            <person name="Henrissat B."/>
            <person name="Kohler A."/>
            <person name="Grigoriev I.V."/>
            <person name="Martin F.M."/>
            <person name="Hacquard S."/>
        </authorList>
    </citation>
    <scope>NUCLEOTIDE SEQUENCE</scope>
    <source>
        <strain evidence="2">MPI-CAGE-AT-0016</strain>
    </source>
</reference>
<gene>
    <name evidence="2" type="ORF">B0T11DRAFT_299037</name>
</gene>
<evidence type="ECO:0000256" key="1">
    <source>
        <dbReference type="SAM" id="SignalP"/>
    </source>
</evidence>
<name>A0A8K0TA66_9PEZI</name>
<organism evidence="2 3">
    <name type="scientific">Plectosphaerella cucumerina</name>
    <dbReference type="NCBI Taxonomy" id="40658"/>
    <lineage>
        <taxon>Eukaryota</taxon>
        <taxon>Fungi</taxon>
        <taxon>Dikarya</taxon>
        <taxon>Ascomycota</taxon>
        <taxon>Pezizomycotina</taxon>
        <taxon>Sordariomycetes</taxon>
        <taxon>Hypocreomycetidae</taxon>
        <taxon>Glomerellales</taxon>
        <taxon>Plectosphaerellaceae</taxon>
        <taxon>Plectosphaerella</taxon>
    </lineage>
</organism>
<dbReference type="Proteomes" id="UP000813385">
    <property type="component" value="Unassembled WGS sequence"/>
</dbReference>
<comment type="caution">
    <text evidence="2">The sequence shown here is derived from an EMBL/GenBank/DDBJ whole genome shotgun (WGS) entry which is preliminary data.</text>
</comment>
<protein>
    <submittedName>
        <fullName evidence="2">Uncharacterized protein</fullName>
    </submittedName>
</protein>
<feature type="signal peptide" evidence="1">
    <location>
        <begin position="1"/>
        <end position="21"/>
    </location>
</feature>
<keyword evidence="3" id="KW-1185">Reference proteome</keyword>
<keyword evidence="1" id="KW-0732">Signal</keyword>
<dbReference type="OrthoDB" id="5003643at2759"/>
<dbReference type="AlphaFoldDB" id="A0A8K0TA66"/>